<dbReference type="OrthoDB" id="4803278at2"/>
<reference evidence="1 2" key="1">
    <citation type="submission" date="2017-09" db="EMBL/GenBank/DDBJ databases">
        <title>Bacterial strain isolated from the female urinary microbiota.</title>
        <authorList>
            <person name="Thomas-White K."/>
            <person name="Kumar N."/>
            <person name="Forster S."/>
            <person name="Putonti C."/>
            <person name="Lawley T."/>
            <person name="Wolfe A.J."/>
        </authorList>
    </citation>
    <scope>NUCLEOTIDE SEQUENCE [LARGE SCALE GENOMIC DNA]</scope>
    <source>
        <strain evidence="1 2">UMB1301</strain>
    </source>
</reference>
<sequence>MTDRWDQLFDDMAAQVDASDAHERMGQQADLVEEAFAERSLAERLSGAQGKAVTLWVEKRGIGGVVDRCGKSWVVLSQESRTVLVMLAHVELVRMMSRVHSEPGMMSPMSVLRAWARERIPVRVEFAGGFTEGSIDAVGSDYVQLRSGGEFDVVPLSGVRAVWALPE</sequence>
<dbReference type="Proteomes" id="UP000235598">
    <property type="component" value="Unassembled WGS sequence"/>
</dbReference>
<comment type="caution">
    <text evidence="1">The sequence shown here is derived from an EMBL/GenBank/DDBJ whole genome shotgun (WGS) entry which is preliminary data.</text>
</comment>
<protein>
    <recommendedName>
        <fullName evidence="3">Fis family transcriptional regulator</fullName>
    </recommendedName>
</protein>
<dbReference type="AlphaFoldDB" id="A0A2N6VP67"/>
<dbReference type="RefSeq" id="WP_102237589.1">
    <property type="nucleotide sequence ID" value="NZ_BAAAIM010000007.1"/>
</dbReference>
<evidence type="ECO:0008006" key="3">
    <source>
        <dbReference type="Google" id="ProtNLM"/>
    </source>
</evidence>
<evidence type="ECO:0000313" key="1">
    <source>
        <dbReference type="EMBL" id="PMD05930.1"/>
    </source>
</evidence>
<proteinExistence type="predicted"/>
<dbReference type="EMBL" id="PNHK01000001">
    <property type="protein sequence ID" value="PMD05930.1"/>
    <property type="molecule type" value="Genomic_DNA"/>
</dbReference>
<name>A0A2N6VP67_9MICO</name>
<gene>
    <name evidence="1" type="ORF">CJ199_00520</name>
</gene>
<organism evidence="1 2">
    <name type="scientific">Brevibacterium paucivorans</name>
    <dbReference type="NCBI Taxonomy" id="170994"/>
    <lineage>
        <taxon>Bacteria</taxon>
        <taxon>Bacillati</taxon>
        <taxon>Actinomycetota</taxon>
        <taxon>Actinomycetes</taxon>
        <taxon>Micrococcales</taxon>
        <taxon>Brevibacteriaceae</taxon>
        <taxon>Brevibacterium</taxon>
    </lineage>
</organism>
<evidence type="ECO:0000313" key="2">
    <source>
        <dbReference type="Proteomes" id="UP000235598"/>
    </source>
</evidence>
<accession>A0A2N6VP67</accession>